<organism evidence="2 3">
    <name type="scientific">Amycolatopsis ultiminotia</name>
    <dbReference type="NCBI Taxonomy" id="543629"/>
    <lineage>
        <taxon>Bacteria</taxon>
        <taxon>Bacillati</taxon>
        <taxon>Actinomycetota</taxon>
        <taxon>Actinomycetes</taxon>
        <taxon>Pseudonocardiales</taxon>
        <taxon>Pseudonocardiaceae</taxon>
        <taxon>Amycolatopsis</taxon>
    </lineage>
</organism>
<dbReference type="RefSeq" id="WP_344855836.1">
    <property type="nucleotide sequence ID" value="NZ_BAAAZN010000002.1"/>
</dbReference>
<gene>
    <name evidence="2" type="ORF">GCM10022222_10340</name>
</gene>
<evidence type="ECO:0000313" key="3">
    <source>
        <dbReference type="Proteomes" id="UP001500689"/>
    </source>
</evidence>
<protein>
    <submittedName>
        <fullName evidence="2">Uncharacterized protein</fullName>
    </submittedName>
</protein>
<evidence type="ECO:0000256" key="1">
    <source>
        <dbReference type="SAM" id="MobiDB-lite"/>
    </source>
</evidence>
<dbReference type="EMBL" id="BAAAZN010000002">
    <property type="protein sequence ID" value="GAA3529304.1"/>
    <property type="molecule type" value="Genomic_DNA"/>
</dbReference>
<accession>A0ABP6V5S3</accession>
<keyword evidence="3" id="KW-1185">Reference proteome</keyword>
<evidence type="ECO:0000313" key="2">
    <source>
        <dbReference type="EMBL" id="GAA3529304.1"/>
    </source>
</evidence>
<comment type="caution">
    <text evidence="2">The sequence shown here is derived from an EMBL/GenBank/DDBJ whole genome shotgun (WGS) entry which is preliminary data.</text>
</comment>
<dbReference type="Proteomes" id="UP001500689">
    <property type="component" value="Unassembled WGS sequence"/>
</dbReference>
<name>A0ABP6V5S3_9PSEU</name>
<feature type="region of interest" description="Disordered" evidence="1">
    <location>
        <begin position="302"/>
        <end position="321"/>
    </location>
</feature>
<reference evidence="3" key="1">
    <citation type="journal article" date="2019" name="Int. J. Syst. Evol. Microbiol.">
        <title>The Global Catalogue of Microorganisms (GCM) 10K type strain sequencing project: providing services to taxonomists for standard genome sequencing and annotation.</title>
        <authorList>
            <consortium name="The Broad Institute Genomics Platform"/>
            <consortium name="The Broad Institute Genome Sequencing Center for Infectious Disease"/>
            <person name="Wu L."/>
            <person name="Ma J."/>
        </authorList>
    </citation>
    <scope>NUCLEOTIDE SEQUENCE [LARGE SCALE GENOMIC DNA]</scope>
    <source>
        <strain evidence="3">JCM 16898</strain>
    </source>
</reference>
<proteinExistence type="predicted"/>
<sequence>MTWHDFTGGEAVTAAEFVTAAQNLLESAVTAAGGSDQARDEFVAGLAACFSTTGPYATLRLDTGPLGPDVRNELAANVDAVSAFVLDLIGTATAPRAVDDVHSTCVGYAWIPPVVRRLTSGPGLHSARNLYNEWLWQLVLLRDALVPFTNPGQVRVRAGAEGLTHLQGARDWFAVQVMTRRIAHEAIVRFAAETVVGEPAGGAYGFQHAGAAVLPPVALGGPLLGPRYLLHRYETAVVPEETAFFVPGPATAAAEPSGRLVPGPPGADRTRTLTLTTEFEGAAWAVDLGAALRGHRYAARPSAEAATVDSPPPGSTVIPTGGRRARTLALLARLHPGNVVLYTGQAVEGSPVLLDIRG</sequence>